<keyword evidence="7" id="KW-0812">Transmembrane</keyword>
<dbReference type="Proteomes" id="UP000269208">
    <property type="component" value="Chromosome"/>
</dbReference>
<dbReference type="Pfam" id="PF01578">
    <property type="entry name" value="Cytochrom_C_asm"/>
    <property type="match status" value="1"/>
</dbReference>
<feature type="transmembrane region" description="Helical" evidence="7">
    <location>
        <begin position="6"/>
        <end position="29"/>
    </location>
</feature>
<evidence type="ECO:0000256" key="5">
    <source>
        <dbReference type="ARBA" id="ARBA00022748"/>
    </source>
</evidence>
<dbReference type="PRINTS" id="PR01411">
    <property type="entry name" value="CCMFBIOGNSIS"/>
</dbReference>
<evidence type="ECO:0000256" key="2">
    <source>
        <dbReference type="ARBA" id="ARBA00009186"/>
    </source>
</evidence>
<dbReference type="GO" id="GO:0005886">
    <property type="term" value="C:plasma membrane"/>
    <property type="evidence" value="ECO:0007669"/>
    <property type="project" value="UniProtKB-SubCell"/>
</dbReference>
<feature type="transmembrane region" description="Helical" evidence="7">
    <location>
        <begin position="41"/>
        <end position="62"/>
    </location>
</feature>
<accession>A0A3S4LQ39</accession>
<proteinExistence type="inferred from homology"/>
<dbReference type="PANTHER" id="PTHR43653">
    <property type="entry name" value="CYTOCHROME C ASSEMBLY PROTEIN-RELATED"/>
    <property type="match status" value="1"/>
</dbReference>
<comment type="subcellular location">
    <subcellularLocation>
        <location evidence="1">Cell inner membrane</location>
        <topology evidence="1">Multi-pass membrane protein</topology>
    </subcellularLocation>
</comment>
<dbReference type="GO" id="GO:0015232">
    <property type="term" value="F:heme transmembrane transporter activity"/>
    <property type="evidence" value="ECO:0007669"/>
    <property type="project" value="InterPro"/>
</dbReference>
<evidence type="ECO:0000256" key="1">
    <source>
        <dbReference type="ARBA" id="ARBA00004429"/>
    </source>
</evidence>
<evidence type="ECO:0000313" key="10">
    <source>
        <dbReference type="Proteomes" id="UP000269208"/>
    </source>
</evidence>
<keyword evidence="4" id="KW-0997">Cell inner membrane</keyword>
<name>A0A3S4LQ39_SALET</name>
<dbReference type="InterPro" id="IPR003567">
    <property type="entry name" value="Cyt_c_biogenesis"/>
</dbReference>
<evidence type="ECO:0000256" key="3">
    <source>
        <dbReference type="ARBA" id="ARBA00022475"/>
    </source>
</evidence>
<dbReference type="PRINTS" id="PR01410">
    <property type="entry name" value="CCBIOGENESIS"/>
</dbReference>
<keyword evidence="9" id="KW-0456">Lyase</keyword>
<reference evidence="9 10" key="1">
    <citation type="submission" date="2018-12" db="EMBL/GenBank/DDBJ databases">
        <authorList>
            <consortium name="Pathogen Informatics"/>
        </authorList>
    </citation>
    <scope>NUCLEOTIDE SEQUENCE [LARGE SCALE GENOMIC DNA]</scope>
    <source>
        <strain evidence="9 10">NCTC6754</strain>
    </source>
</reference>
<dbReference type="EMBL" id="LR134190">
    <property type="protein sequence ID" value="VEB52137.1"/>
    <property type="molecule type" value="Genomic_DNA"/>
</dbReference>
<keyword evidence="3" id="KW-1003">Cell membrane</keyword>
<protein>
    <submittedName>
        <fullName evidence="9">Cytochrome c heme lyase subunit CcmF</fullName>
    </submittedName>
</protein>
<evidence type="ECO:0000256" key="4">
    <source>
        <dbReference type="ARBA" id="ARBA00022519"/>
    </source>
</evidence>
<evidence type="ECO:0000313" key="9">
    <source>
        <dbReference type="EMBL" id="VEB52137.1"/>
    </source>
</evidence>
<keyword evidence="7" id="KW-1133">Transmembrane helix</keyword>
<keyword evidence="5" id="KW-0201">Cytochrome c-type biogenesis</keyword>
<feature type="transmembrane region" description="Helical" evidence="7">
    <location>
        <begin position="121"/>
        <end position="142"/>
    </location>
</feature>
<dbReference type="GO" id="GO:0020037">
    <property type="term" value="F:heme binding"/>
    <property type="evidence" value="ECO:0007669"/>
    <property type="project" value="InterPro"/>
</dbReference>
<feature type="transmembrane region" description="Helical" evidence="7">
    <location>
        <begin position="176"/>
        <end position="196"/>
    </location>
</feature>
<dbReference type="AlphaFoldDB" id="A0A3S4LQ39"/>
<dbReference type="InterPro" id="IPR002541">
    <property type="entry name" value="Cyt_c_assembly"/>
</dbReference>
<dbReference type="PANTHER" id="PTHR43653:SF1">
    <property type="entry name" value="CYTOCHROME C-TYPE BIOGENESIS PROTEIN CCMF"/>
    <property type="match status" value="1"/>
</dbReference>
<evidence type="ECO:0000259" key="8">
    <source>
        <dbReference type="Pfam" id="PF01578"/>
    </source>
</evidence>
<comment type="function">
    <text evidence="6">Required for the biogenesis of c-type cytochromes. Possible subunit of a heme lyase.</text>
</comment>
<dbReference type="GO" id="GO:0017004">
    <property type="term" value="P:cytochrome complex assembly"/>
    <property type="evidence" value="ECO:0007669"/>
    <property type="project" value="UniProtKB-KW"/>
</dbReference>
<dbReference type="InterPro" id="IPR003568">
    <property type="entry name" value="Cyt_c_biogenesis_CcmF"/>
</dbReference>
<evidence type="ECO:0000256" key="7">
    <source>
        <dbReference type="SAM" id="Phobius"/>
    </source>
</evidence>
<evidence type="ECO:0000256" key="6">
    <source>
        <dbReference type="ARBA" id="ARBA00037230"/>
    </source>
</evidence>
<feature type="transmembrane region" description="Helical" evidence="7">
    <location>
        <begin position="96"/>
        <end position="114"/>
    </location>
</feature>
<organism evidence="9 10">
    <name type="scientific">Salmonella enterica I</name>
    <dbReference type="NCBI Taxonomy" id="59201"/>
    <lineage>
        <taxon>Bacteria</taxon>
        <taxon>Pseudomonadati</taxon>
        <taxon>Pseudomonadota</taxon>
        <taxon>Gammaproteobacteria</taxon>
        <taxon>Enterobacterales</taxon>
        <taxon>Enterobacteriaceae</taxon>
        <taxon>Salmonella</taxon>
    </lineage>
</organism>
<dbReference type="GO" id="GO:0016829">
    <property type="term" value="F:lyase activity"/>
    <property type="evidence" value="ECO:0007669"/>
    <property type="project" value="UniProtKB-KW"/>
</dbReference>
<sequence length="272" mass="28775">MMPEYGHALLCLALGVALLLSVYPLWGVARGDARMMASAGVFAWLLFICVAGAFFVLVHAFVVNDFTVAYVAGNSNTQLPVWYRVAATWGAHEGSLLLWVLLMSGWTLAVAVFSRRVPADIVARVLAVMGMVCAGFLAFILFTSGPFARTLPAFPVEGRDLNPLLQDPGLIFHPPLLYMGYVGFSVAFAFAIAALLSGRLDSAFTRFCPPVDAGGVGVPDAGHRARLGVGLLRAGLGRLVVLGPGGERLLYAVAGGHRPAALAGGHRTARRL</sequence>
<keyword evidence="7" id="KW-0472">Membrane</keyword>
<feature type="domain" description="Cytochrome c assembly protein" evidence="8">
    <location>
        <begin position="89"/>
        <end position="197"/>
    </location>
</feature>
<gene>
    <name evidence="9" type="primary">ccmF_4</name>
    <name evidence="9" type="ORF">NCTC6754_01886</name>
</gene>
<comment type="similarity">
    <text evidence="2">Belongs to the CcmF/CycK/Ccl1/NrfE/CcsA family.</text>
</comment>